<protein>
    <recommendedName>
        <fullName evidence="3">EGF-like domain-containing protein</fullName>
    </recommendedName>
</protein>
<dbReference type="InterPro" id="IPR045266">
    <property type="entry name" value="DOH_DOMON"/>
</dbReference>
<reference evidence="4 5" key="1">
    <citation type="journal article" date="2018" name="Cell">
        <title>The Chara Genome: Secondary Complexity and Implications for Plant Terrestrialization.</title>
        <authorList>
            <person name="Nishiyama T."/>
            <person name="Sakayama H."/>
            <person name="Vries J.D."/>
            <person name="Buschmann H."/>
            <person name="Saint-Marcoux D."/>
            <person name="Ullrich K.K."/>
            <person name="Haas F.B."/>
            <person name="Vanderstraeten L."/>
            <person name="Becker D."/>
            <person name="Lang D."/>
            <person name="Vosolsobe S."/>
            <person name="Rombauts S."/>
            <person name="Wilhelmsson P.K.I."/>
            <person name="Janitza P."/>
            <person name="Kern R."/>
            <person name="Heyl A."/>
            <person name="Rumpler F."/>
            <person name="Villalobos L.I.A.C."/>
            <person name="Clay J.M."/>
            <person name="Skokan R."/>
            <person name="Toyoda A."/>
            <person name="Suzuki Y."/>
            <person name="Kagoshima H."/>
            <person name="Schijlen E."/>
            <person name="Tajeshwar N."/>
            <person name="Catarino B."/>
            <person name="Hetherington A.J."/>
            <person name="Saltykova A."/>
            <person name="Bonnot C."/>
            <person name="Breuninger H."/>
            <person name="Symeonidi A."/>
            <person name="Radhakrishnan G.V."/>
            <person name="Van Nieuwerburgh F."/>
            <person name="Deforce D."/>
            <person name="Chang C."/>
            <person name="Karol K.G."/>
            <person name="Hedrich R."/>
            <person name="Ulvskov P."/>
            <person name="Glockner G."/>
            <person name="Delwiche C.F."/>
            <person name="Petrasek J."/>
            <person name="Van de Peer Y."/>
            <person name="Friml J."/>
            <person name="Beilby M."/>
            <person name="Dolan L."/>
            <person name="Kohara Y."/>
            <person name="Sugano S."/>
            <person name="Fujiyama A."/>
            <person name="Delaux P.-M."/>
            <person name="Quint M."/>
            <person name="TheiBen G."/>
            <person name="Hagemann M."/>
            <person name="Harholt J."/>
            <person name="Dunand C."/>
            <person name="Zachgo S."/>
            <person name="Langdale J."/>
            <person name="Maumus F."/>
            <person name="Straeten D.V.D."/>
            <person name="Gould S.B."/>
            <person name="Rensing S.A."/>
        </authorList>
    </citation>
    <scope>NUCLEOTIDE SEQUENCE [LARGE SCALE GENOMIC DNA]</scope>
    <source>
        <strain evidence="4 5">S276</strain>
    </source>
</reference>
<evidence type="ECO:0000313" key="4">
    <source>
        <dbReference type="EMBL" id="GBG93461.1"/>
    </source>
</evidence>
<accession>A0A388MFX7</accession>
<name>A0A388MFX7_CHABU</name>
<keyword evidence="1" id="KW-0245">EGF-like domain</keyword>
<keyword evidence="5" id="KW-1185">Reference proteome</keyword>
<dbReference type="PROSITE" id="PS00022">
    <property type="entry name" value="EGF_1"/>
    <property type="match status" value="1"/>
</dbReference>
<evidence type="ECO:0000256" key="2">
    <source>
        <dbReference type="SAM" id="MobiDB-lite"/>
    </source>
</evidence>
<evidence type="ECO:0000259" key="3">
    <source>
        <dbReference type="PROSITE" id="PS50026"/>
    </source>
</evidence>
<dbReference type="Proteomes" id="UP000265515">
    <property type="component" value="Unassembled WGS sequence"/>
</dbReference>
<evidence type="ECO:0000313" key="5">
    <source>
        <dbReference type="Proteomes" id="UP000265515"/>
    </source>
</evidence>
<comment type="caution">
    <text evidence="4">The sequence shown here is derived from an EMBL/GenBank/DDBJ whole genome shotgun (WGS) entry which is preliminary data.</text>
</comment>
<organism evidence="4 5">
    <name type="scientific">Chara braunii</name>
    <name type="common">Braun's stonewort</name>
    <dbReference type="NCBI Taxonomy" id="69332"/>
    <lineage>
        <taxon>Eukaryota</taxon>
        <taxon>Viridiplantae</taxon>
        <taxon>Streptophyta</taxon>
        <taxon>Charophyceae</taxon>
        <taxon>Charales</taxon>
        <taxon>Characeae</taxon>
        <taxon>Chara</taxon>
    </lineage>
</organism>
<comment type="caution">
    <text evidence="1">Lacks conserved residue(s) required for the propagation of feature annotation.</text>
</comment>
<dbReference type="PANTHER" id="PTHR46901:SF2">
    <property type="entry name" value="GH04942P"/>
    <property type="match status" value="1"/>
</dbReference>
<keyword evidence="1" id="KW-1015">Disulfide bond</keyword>
<dbReference type="EMBL" id="BFEA01001863">
    <property type="protein sequence ID" value="GBG93461.1"/>
    <property type="molecule type" value="Genomic_DNA"/>
</dbReference>
<feature type="region of interest" description="Disordered" evidence="2">
    <location>
        <begin position="524"/>
        <end position="549"/>
    </location>
</feature>
<dbReference type="PROSITE" id="PS50026">
    <property type="entry name" value="EGF_3"/>
    <property type="match status" value="1"/>
</dbReference>
<dbReference type="OrthoDB" id="188511at2759"/>
<dbReference type="PANTHER" id="PTHR46901">
    <property type="entry name" value="GH04942P"/>
    <property type="match status" value="1"/>
</dbReference>
<proteinExistence type="predicted"/>
<dbReference type="Gramene" id="GBG93461">
    <property type="protein sequence ID" value="GBG93461"/>
    <property type="gene ID" value="CBR_g70877"/>
</dbReference>
<dbReference type="CDD" id="cd09631">
    <property type="entry name" value="DOMON_DOH"/>
    <property type="match status" value="1"/>
</dbReference>
<dbReference type="PROSITE" id="PS01186">
    <property type="entry name" value="EGF_2"/>
    <property type="match status" value="1"/>
</dbReference>
<evidence type="ECO:0000256" key="1">
    <source>
        <dbReference type="PROSITE-ProRule" id="PRU00076"/>
    </source>
</evidence>
<feature type="compositionally biased region" description="Polar residues" evidence="2">
    <location>
        <begin position="531"/>
        <end position="546"/>
    </location>
</feature>
<dbReference type="InterPro" id="IPR000742">
    <property type="entry name" value="EGF"/>
</dbReference>
<sequence>MAGGVSYASIAERRHQEVQTRVIHKCASCRPSSHGCNGAGSRVRGRSATTCAAAQGLVKLRQQSLRSSRLFERHGGGVEPLDPSIRIGLHYSAVRLLVPKLFVFLFMLHQLQQWQQVSAHVRLVYPPSRNWNDYLLSQEVSPPCGVQHTRNSPTTLLRAGMLLNVSWAMSAIHSGGYRIELLSSSSVGDGAEPLVLVNRQRTSTWGADMDPTIQWDVVWLPNQQCLRCTIRLVKQALEIGENEAFISCADVNIITYGINQCHQCRGLPGIGCMFDIQDDLYKCGCPSNGTLGGVYCEKEDECLIDSDCGGPHAHCMQLHTTNPPSRQCFCDEGYFGPECQFISDIYLPAAVDLTAWEASYPFRVRASNFTMYWRVIPAALTAGGGGGEGSGEDGLDRRIIEVAVAADTMSYVAVGWRPAAVEELKSRQVPDTDPAEAVDMNSGVVFPPLLTGPKLLPTPENKAAAQWLARTGRTRPQPTSIAGLVYPQDGSLAHLFVPPEVYTPVATQRAEAKAMAMAAKGGRRRLAQVPTVDSQTSLPEGEQSSSTREETVQAVPEMLWQDMTIIAVRGRAFRVIDAYALNHGTPQDDRKLPGGTSDIIDAIAHEEDGRTFAIFRRFTRFLGEGAIPMALGENAMSKMIWATSSDASNNLAYHFLQHR</sequence>
<gene>
    <name evidence="4" type="ORF">CBR_g70877</name>
</gene>
<feature type="domain" description="EGF-like" evidence="3">
    <location>
        <begin position="298"/>
        <end position="340"/>
    </location>
</feature>
<dbReference type="SMART" id="SM00181">
    <property type="entry name" value="EGF"/>
    <property type="match status" value="2"/>
</dbReference>
<dbReference type="AlphaFoldDB" id="A0A388MFX7"/>
<dbReference type="STRING" id="69332.A0A388MFX7"/>
<feature type="disulfide bond" evidence="1">
    <location>
        <begin position="330"/>
        <end position="339"/>
    </location>
</feature>